<dbReference type="PIRSF" id="PIRSF035652">
    <property type="entry name" value="CHP02436"/>
    <property type="match status" value="1"/>
</dbReference>
<dbReference type="PANTHER" id="PTHR38471:SF2">
    <property type="entry name" value="FOUR HELIX BUNDLE PROTEIN"/>
    <property type="match status" value="1"/>
</dbReference>
<dbReference type="EMBL" id="FUWW01000019">
    <property type="protein sequence ID" value="SJZ75198.1"/>
    <property type="molecule type" value="Genomic_DNA"/>
</dbReference>
<dbReference type="Proteomes" id="UP000190657">
    <property type="component" value="Unassembled WGS sequence"/>
</dbReference>
<dbReference type="AlphaFoldDB" id="A0A1T4N8M2"/>
<feature type="region of interest" description="Disordered" evidence="1">
    <location>
        <begin position="114"/>
        <end position="135"/>
    </location>
</feature>
<organism evidence="2 3">
    <name type="scientific">Eubacterium coprostanoligenes</name>
    <dbReference type="NCBI Taxonomy" id="290054"/>
    <lineage>
        <taxon>Bacteria</taxon>
        <taxon>Bacillati</taxon>
        <taxon>Bacillota</taxon>
        <taxon>Clostridia</taxon>
        <taxon>Eubacteriales</taxon>
        <taxon>Eubacteriaceae</taxon>
        <taxon>Eubacterium</taxon>
    </lineage>
</organism>
<dbReference type="RefSeq" id="WP_078768956.1">
    <property type="nucleotide sequence ID" value="NZ_FUWW01000019.1"/>
</dbReference>
<evidence type="ECO:0000313" key="2">
    <source>
        <dbReference type="EMBL" id="SJZ75198.1"/>
    </source>
</evidence>
<dbReference type="PANTHER" id="PTHR38471">
    <property type="entry name" value="FOUR HELIX BUNDLE PROTEIN"/>
    <property type="match status" value="1"/>
</dbReference>
<reference evidence="2 3" key="1">
    <citation type="submission" date="2017-02" db="EMBL/GenBank/DDBJ databases">
        <authorList>
            <person name="Peterson S.W."/>
        </authorList>
    </citation>
    <scope>NUCLEOTIDE SEQUENCE [LARGE SCALE GENOMIC DNA]</scope>
    <source>
        <strain evidence="2 3">ATCC 51222</strain>
    </source>
</reference>
<evidence type="ECO:0000313" key="3">
    <source>
        <dbReference type="Proteomes" id="UP000190657"/>
    </source>
</evidence>
<accession>A0A1T4N8M2</accession>
<sequence>MGREKTVKYKSKKFAVRIVRLYKYLCDEKKEYVLSKQLLRSGTSIGANIAESECAISEKDFLSKIYIALKESAETIYWLDLLFETDYLSEIEYKSMKDDCEELRKMMSSTTKTMNSKLNSAHSKLTKGGTTEGEV</sequence>
<feature type="compositionally biased region" description="Polar residues" evidence="1">
    <location>
        <begin position="114"/>
        <end position="123"/>
    </location>
</feature>
<dbReference type="InterPro" id="IPR012657">
    <property type="entry name" value="23S_rRNA-intervening_sequence"/>
</dbReference>
<dbReference type="Pfam" id="PF05635">
    <property type="entry name" value="23S_rRNA_IVP"/>
    <property type="match status" value="1"/>
</dbReference>
<dbReference type="SUPFAM" id="SSF158446">
    <property type="entry name" value="IVS-encoded protein-like"/>
    <property type="match status" value="1"/>
</dbReference>
<protein>
    <submittedName>
        <fullName evidence="2">Four helix bundle protein</fullName>
    </submittedName>
</protein>
<dbReference type="NCBIfam" id="TIGR02436">
    <property type="entry name" value="four helix bundle protein"/>
    <property type="match status" value="1"/>
</dbReference>
<dbReference type="STRING" id="290054.SAMN02745114_01505"/>
<dbReference type="Gene3D" id="1.20.1440.60">
    <property type="entry name" value="23S rRNA-intervening sequence"/>
    <property type="match status" value="1"/>
</dbReference>
<name>A0A1T4N8M2_9FIRM</name>
<dbReference type="OrthoDB" id="285993at2"/>
<gene>
    <name evidence="2" type="ORF">SAMN02745114_01505</name>
</gene>
<evidence type="ECO:0000256" key="1">
    <source>
        <dbReference type="SAM" id="MobiDB-lite"/>
    </source>
</evidence>
<dbReference type="InterPro" id="IPR036583">
    <property type="entry name" value="23S_rRNA_IVS_sf"/>
</dbReference>
<proteinExistence type="predicted"/>
<keyword evidence="3" id="KW-1185">Reference proteome</keyword>